<evidence type="ECO:0000256" key="1">
    <source>
        <dbReference type="SAM" id="MobiDB-lite"/>
    </source>
</evidence>
<evidence type="ECO:0000259" key="3">
    <source>
        <dbReference type="PROSITE" id="PS51468"/>
    </source>
</evidence>
<dbReference type="InterPro" id="IPR036465">
    <property type="entry name" value="vWFA_dom_sf"/>
</dbReference>
<feature type="domain" description="VWFA" evidence="2">
    <location>
        <begin position="330"/>
        <end position="501"/>
    </location>
</feature>
<dbReference type="STRING" id="1265313.HRUBRA_00761"/>
<feature type="compositionally biased region" description="Low complexity" evidence="1">
    <location>
        <begin position="642"/>
        <end position="652"/>
    </location>
</feature>
<keyword evidence="5" id="KW-1185">Reference proteome</keyword>
<comment type="caution">
    <text evidence="4">The sequence shown here is derived from an EMBL/GenBank/DDBJ whole genome shotgun (WGS) entry which is preliminary data.</text>
</comment>
<dbReference type="Pfam" id="PF08487">
    <property type="entry name" value="VIT"/>
    <property type="match status" value="1"/>
</dbReference>
<feature type="domain" description="VIT" evidence="3">
    <location>
        <begin position="42"/>
        <end position="170"/>
    </location>
</feature>
<organism evidence="4 5">
    <name type="scientific">Pseudohaliea rubra DSM 19751</name>
    <dbReference type="NCBI Taxonomy" id="1265313"/>
    <lineage>
        <taxon>Bacteria</taxon>
        <taxon>Pseudomonadati</taxon>
        <taxon>Pseudomonadota</taxon>
        <taxon>Gammaproteobacteria</taxon>
        <taxon>Cellvibrionales</taxon>
        <taxon>Halieaceae</taxon>
        <taxon>Pseudohaliea</taxon>
    </lineage>
</organism>
<evidence type="ECO:0000313" key="4">
    <source>
        <dbReference type="EMBL" id="KGE04602.1"/>
    </source>
</evidence>
<dbReference type="Pfam" id="PF13768">
    <property type="entry name" value="VWA_3"/>
    <property type="match status" value="1"/>
</dbReference>
<dbReference type="PANTHER" id="PTHR45737">
    <property type="entry name" value="VON WILLEBRAND FACTOR A DOMAIN-CONTAINING PROTEIN 5A"/>
    <property type="match status" value="1"/>
</dbReference>
<dbReference type="PANTHER" id="PTHR45737:SF6">
    <property type="entry name" value="VON WILLEBRAND FACTOR A DOMAIN-CONTAINING PROTEIN 5A"/>
    <property type="match status" value="1"/>
</dbReference>
<dbReference type="SUPFAM" id="SSF53300">
    <property type="entry name" value="vWA-like"/>
    <property type="match status" value="1"/>
</dbReference>
<dbReference type="InterPro" id="IPR022440">
    <property type="entry name" value="CHP03788"/>
</dbReference>
<proteinExistence type="predicted"/>
<evidence type="ECO:0000259" key="2">
    <source>
        <dbReference type="PROSITE" id="PS50234"/>
    </source>
</evidence>
<dbReference type="EMBL" id="AUVB01000023">
    <property type="protein sequence ID" value="KGE04602.1"/>
    <property type="molecule type" value="Genomic_DNA"/>
</dbReference>
<feature type="region of interest" description="Disordered" evidence="1">
    <location>
        <begin position="631"/>
        <end position="652"/>
    </location>
</feature>
<protein>
    <submittedName>
        <fullName evidence="4">Inter-alpha-trypsin inhibitor domain protein</fullName>
    </submittedName>
</protein>
<dbReference type="NCBIfam" id="TIGR03788">
    <property type="entry name" value="marine_srt_targ"/>
    <property type="match status" value="1"/>
</dbReference>
<dbReference type="SMART" id="SM00609">
    <property type="entry name" value="VIT"/>
    <property type="match status" value="1"/>
</dbReference>
<dbReference type="eggNOG" id="COG2304">
    <property type="taxonomic scope" value="Bacteria"/>
</dbReference>
<sequence>MTTTASVTFPFTTLVLRWLGRAMLALLFLILLDTAPARAEGPALALVDDAGKATLSLRQASDLSLEIHGLVAVAVLEQSFENTAPGWRHGVYSFPLPGQAAVRRLDFVVGERVIRGRVREREEAAKVFEAAKREGKQAALVEQQRPNLFTSRLANIPPGETVRVRLELVLPVAYEDGVFSLRFPSTVTPRYIPGQPLVGEPDTAGDNWSRPTDQVPDAHRITPLQHAAAGSDAAPLNPMQVALSLDAGVPLASVEALYHDLALERDGARYRASLRAGVAEMDRDFVLRWVPVRGTAPAAALYSEVVDGQHYAYLMLLPPRPGGQAPPPRELVLVVDRSGSMGGTPIEQARASVHAALAALRPEDHFNVIAFDDKVEALYPSAQAATPAALQAARRYVDRLDARGGTEMRPALELALPAAEQGAGRLRQVVFITDGAVGNERALFARIRERLGRARLFTVGIGSAPNSWFMRRASEVGRGTFTHIGKAEEAGPAMDALLARLASPVLTGIDVRWPAGADAVPAIVPDLYTGQPVLQAVALPGALDGSVKITGQRAGELWSQTLVVNERSGDAPGVGTLWARGRVQALLDTLEVGAERQAVRAQVLPLALTHQLLTPFTSFIAVEERRARPAKVDARDSVAPNARPAGQAPQPFAFPATATTARAKIWAGLLLLFMATVLFALREEGRTP</sequence>
<dbReference type="InterPro" id="IPR002035">
    <property type="entry name" value="VWF_A"/>
</dbReference>
<accession>A0A095VT49</accession>
<dbReference type="Gene3D" id="3.40.50.410">
    <property type="entry name" value="von Willebrand factor, type A domain"/>
    <property type="match status" value="1"/>
</dbReference>
<dbReference type="InterPro" id="IPR013694">
    <property type="entry name" value="VIT"/>
</dbReference>
<dbReference type="PROSITE" id="PS51468">
    <property type="entry name" value="VIT"/>
    <property type="match status" value="1"/>
</dbReference>
<dbReference type="AlphaFoldDB" id="A0A095VT49"/>
<dbReference type="PROSITE" id="PS50234">
    <property type="entry name" value="VWFA"/>
    <property type="match status" value="1"/>
</dbReference>
<name>A0A095VT49_9GAMM</name>
<dbReference type="HOGENOM" id="CLU_011139_1_1_6"/>
<dbReference type="RefSeq" id="WP_052094560.1">
    <property type="nucleotide sequence ID" value="NZ_KN234764.1"/>
</dbReference>
<evidence type="ECO:0000313" key="5">
    <source>
        <dbReference type="Proteomes" id="UP000029640"/>
    </source>
</evidence>
<dbReference type="SMART" id="SM00327">
    <property type="entry name" value="VWA"/>
    <property type="match status" value="1"/>
</dbReference>
<dbReference type="Proteomes" id="UP000029640">
    <property type="component" value="Unassembled WGS sequence"/>
</dbReference>
<dbReference type="PATRIC" id="fig|1265313.6.peg.755"/>
<gene>
    <name evidence="4" type="ORF">HRUBRA_00761</name>
</gene>
<reference evidence="4 5" key="1">
    <citation type="journal article" date="2014" name="Genome Announc.">
        <title>Genome Sequence of Gammaproteobacterial Pseudohaliea rubra Type Strain DSM 19751, Isolated from Coastal Seawater of the Mediterranean Sea.</title>
        <authorList>
            <person name="Spring S."/>
            <person name="Fiebig A."/>
            <person name="Riedel T."/>
            <person name="Goker M."/>
            <person name="Klenk H.P."/>
        </authorList>
    </citation>
    <scope>NUCLEOTIDE SEQUENCE [LARGE SCALE GENOMIC DNA]</scope>
    <source>
        <strain evidence="4 5">DSM 19751</strain>
    </source>
</reference>